<dbReference type="Proteomes" id="UP001597076">
    <property type="component" value="Unassembled WGS sequence"/>
</dbReference>
<evidence type="ECO:0000259" key="2">
    <source>
        <dbReference type="Pfam" id="PF00582"/>
    </source>
</evidence>
<accession>A0ABD6BC47</accession>
<dbReference type="AlphaFoldDB" id="A0ABD6BC47"/>
<evidence type="ECO:0000256" key="1">
    <source>
        <dbReference type="ARBA" id="ARBA00008791"/>
    </source>
</evidence>
<feature type="domain" description="UspA" evidence="2">
    <location>
        <begin position="13"/>
        <end position="127"/>
    </location>
</feature>
<name>A0ABD6BC47_9EURY</name>
<proteinExistence type="inferred from homology"/>
<comment type="caution">
    <text evidence="3">The sequence shown here is derived from an EMBL/GenBank/DDBJ whole genome shotgun (WGS) entry which is preliminary data.</text>
</comment>
<dbReference type="PRINTS" id="PR01438">
    <property type="entry name" value="UNVRSLSTRESS"/>
</dbReference>
<dbReference type="Pfam" id="PF00582">
    <property type="entry name" value="Usp"/>
    <property type="match status" value="1"/>
</dbReference>
<dbReference type="InterPro" id="IPR014729">
    <property type="entry name" value="Rossmann-like_a/b/a_fold"/>
</dbReference>
<dbReference type="Gene3D" id="3.40.50.620">
    <property type="entry name" value="HUPs"/>
    <property type="match status" value="1"/>
</dbReference>
<dbReference type="EMBL" id="JBHUDI010000002">
    <property type="protein sequence ID" value="MFD1562600.1"/>
    <property type="molecule type" value="Genomic_DNA"/>
</dbReference>
<sequence length="133" mass="13955">MFTVVVGIDTDTDRAVSQAKTVAQIPCATSEVTAILLHDFGENPQGGTVEQVGAIRRAREVLEDAAVDVELEGTSGDPATAIVRAADRHDADRIVLAGRKRTPTGKVLFGSVTQAVILNATRPVLVCSTDDAD</sequence>
<protein>
    <submittedName>
        <fullName evidence="3">Universal stress protein</fullName>
    </submittedName>
</protein>
<dbReference type="InterPro" id="IPR006016">
    <property type="entry name" value="UspA"/>
</dbReference>
<dbReference type="PANTHER" id="PTHR46268:SF6">
    <property type="entry name" value="UNIVERSAL STRESS PROTEIN UP12"/>
    <property type="match status" value="1"/>
</dbReference>
<organism evidence="3 4">
    <name type="scientific">Haloarchaeobius amylolyticus</name>
    <dbReference type="NCBI Taxonomy" id="1198296"/>
    <lineage>
        <taxon>Archaea</taxon>
        <taxon>Methanobacteriati</taxon>
        <taxon>Methanobacteriota</taxon>
        <taxon>Stenosarchaea group</taxon>
        <taxon>Halobacteria</taxon>
        <taxon>Halobacteriales</taxon>
        <taxon>Halorubellaceae</taxon>
        <taxon>Haloarchaeobius</taxon>
    </lineage>
</organism>
<dbReference type="PANTHER" id="PTHR46268">
    <property type="entry name" value="STRESS RESPONSE PROTEIN NHAX"/>
    <property type="match status" value="1"/>
</dbReference>
<evidence type="ECO:0000313" key="3">
    <source>
        <dbReference type="EMBL" id="MFD1562600.1"/>
    </source>
</evidence>
<dbReference type="CDD" id="cd00293">
    <property type="entry name" value="USP-like"/>
    <property type="match status" value="1"/>
</dbReference>
<dbReference type="SUPFAM" id="SSF52402">
    <property type="entry name" value="Adenine nucleotide alpha hydrolases-like"/>
    <property type="match status" value="1"/>
</dbReference>
<keyword evidence="4" id="KW-1185">Reference proteome</keyword>
<dbReference type="InterPro" id="IPR006015">
    <property type="entry name" value="Universal_stress_UspA"/>
</dbReference>
<dbReference type="RefSeq" id="WP_390284382.1">
    <property type="nucleotide sequence ID" value="NZ_JBHUDI010000002.1"/>
</dbReference>
<evidence type="ECO:0000313" key="4">
    <source>
        <dbReference type="Proteomes" id="UP001597076"/>
    </source>
</evidence>
<gene>
    <name evidence="3" type="ORF">ACFR99_03395</name>
</gene>
<comment type="similarity">
    <text evidence="1">Belongs to the universal stress protein A family.</text>
</comment>
<reference evidence="3 4" key="1">
    <citation type="journal article" date="2019" name="Int. J. Syst. Evol. Microbiol.">
        <title>The Global Catalogue of Microorganisms (GCM) 10K type strain sequencing project: providing services to taxonomists for standard genome sequencing and annotation.</title>
        <authorList>
            <consortium name="The Broad Institute Genomics Platform"/>
            <consortium name="The Broad Institute Genome Sequencing Center for Infectious Disease"/>
            <person name="Wu L."/>
            <person name="Ma J."/>
        </authorList>
    </citation>
    <scope>NUCLEOTIDE SEQUENCE [LARGE SCALE GENOMIC DNA]</scope>
    <source>
        <strain evidence="3 4">CGMCC 1.12230</strain>
    </source>
</reference>